<organism evidence="2 3">
    <name type="scientific">Spinacia oleracea</name>
    <name type="common">Spinach</name>
    <dbReference type="NCBI Taxonomy" id="3562"/>
    <lineage>
        <taxon>Eukaryota</taxon>
        <taxon>Viridiplantae</taxon>
        <taxon>Streptophyta</taxon>
        <taxon>Embryophyta</taxon>
        <taxon>Tracheophyta</taxon>
        <taxon>Spermatophyta</taxon>
        <taxon>Magnoliopsida</taxon>
        <taxon>eudicotyledons</taxon>
        <taxon>Gunneridae</taxon>
        <taxon>Pentapetalae</taxon>
        <taxon>Caryophyllales</taxon>
        <taxon>Chenopodiaceae</taxon>
        <taxon>Chenopodioideae</taxon>
        <taxon>Anserineae</taxon>
        <taxon>Spinacia</taxon>
    </lineage>
</organism>
<dbReference type="PANTHER" id="PTHR13621">
    <property type="entry name" value="PROLINE-RICH PROTEIN PRCC"/>
    <property type="match status" value="1"/>
</dbReference>
<feature type="compositionally biased region" description="Basic residues" evidence="1">
    <location>
        <begin position="314"/>
        <end position="324"/>
    </location>
</feature>
<reference evidence="3" key="2">
    <citation type="submission" date="2025-08" db="UniProtKB">
        <authorList>
            <consortium name="RefSeq"/>
        </authorList>
    </citation>
    <scope>IDENTIFICATION</scope>
    <source>
        <tissue evidence="3">Leaf</tissue>
    </source>
</reference>
<dbReference type="Proteomes" id="UP000813463">
    <property type="component" value="Chromosome 2"/>
</dbReference>
<evidence type="ECO:0000256" key="1">
    <source>
        <dbReference type="SAM" id="MobiDB-lite"/>
    </source>
</evidence>
<dbReference type="RefSeq" id="XP_021867014.1">
    <property type="nucleotide sequence ID" value="XM_022011322.2"/>
</dbReference>
<name>A0A9R0JFK0_SPIOL</name>
<evidence type="ECO:0000313" key="3">
    <source>
        <dbReference type="RefSeq" id="XP_021867014.1"/>
    </source>
</evidence>
<feature type="compositionally biased region" description="Polar residues" evidence="1">
    <location>
        <begin position="175"/>
        <end position="185"/>
    </location>
</feature>
<dbReference type="KEGG" id="soe:110805696"/>
<dbReference type="AlphaFoldDB" id="A0A9R0JFK0"/>
<feature type="compositionally biased region" description="Low complexity" evidence="1">
    <location>
        <begin position="22"/>
        <end position="44"/>
    </location>
</feature>
<feature type="region of interest" description="Disordered" evidence="1">
    <location>
        <begin position="281"/>
        <end position="324"/>
    </location>
</feature>
<sequence length="359" mass="39169">MDSLFATYASSDEEDNNPQPQPSSKPSLSLFNSLPKPKPQSSSFLPPPKSSPFPQKQHDSSSSTPSPNPSSSAIFSILPPPKSETTPNFPLPTPNPKRVVQFRPPVPIPPPNVDDDEEEDEEDEEERDRKRQRQLGQDVSVKSFLSRMPTPKNSGLGALPPSLGSGRRSIVETEGPTSAPVSSEINRVDNEVGFGSDVGSNQQNLAGESSYEADQIQGYVNYDAYGGSSSGYEGYDNSNWYNAASSGEMASTAAVRGAGGFASLGGRRRKDQPPAEIIEVKQDELMKNRPKEDKSKLTGLAFGPSYQPASTKGKPSKQHKRKHQISALYFDMRQKESELSERRAKGFLTKAETQAKYGW</sequence>
<gene>
    <name evidence="3" type="primary">LOC110805696</name>
</gene>
<dbReference type="OrthoDB" id="206969at2759"/>
<feature type="compositionally biased region" description="Acidic residues" evidence="1">
    <location>
        <begin position="113"/>
        <end position="126"/>
    </location>
</feature>
<dbReference type="GO" id="GO:0005634">
    <property type="term" value="C:nucleus"/>
    <property type="evidence" value="ECO:0000318"/>
    <property type="project" value="GO_Central"/>
</dbReference>
<dbReference type="InterPro" id="IPR018800">
    <property type="entry name" value="PRCC"/>
</dbReference>
<keyword evidence="2" id="KW-1185">Reference proteome</keyword>
<dbReference type="Pfam" id="PF10253">
    <property type="entry name" value="PRCC"/>
    <property type="match status" value="1"/>
</dbReference>
<reference evidence="2" key="1">
    <citation type="journal article" date="2021" name="Nat. Commun.">
        <title>Genomic analyses provide insights into spinach domestication and the genetic basis of agronomic traits.</title>
        <authorList>
            <person name="Cai X."/>
            <person name="Sun X."/>
            <person name="Xu C."/>
            <person name="Sun H."/>
            <person name="Wang X."/>
            <person name="Ge C."/>
            <person name="Zhang Z."/>
            <person name="Wang Q."/>
            <person name="Fei Z."/>
            <person name="Jiao C."/>
            <person name="Wang Q."/>
        </authorList>
    </citation>
    <scope>NUCLEOTIDE SEQUENCE [LARGE SCALE GENOMIC DNA]</scope>
    <source>
        <strain evidence="2">cv. Varoflay</strain>
    </source>
</reference>
<protein>
    <submittedName>
        <fullName evidence="3">Uncharacterized protein isoform X1</fullName>
    </submittedName>
</protein>
<dbReference type="PANTHER" id="PTHR13621:SF2">
    <property type="entry name" value="PROLINE-RICH PROTEIN PRCC"/>
    <property type="match status" value="1"/>
</dbReference>
<feature type="compositionally biased region" description="Low complexity" evidence="1">
    <location>
        <begin position="154"/>
        <end position="166"/>
    </location>
</feature>
<feature type="compositionally biased region" description="Polar residues" evidence="1">
    <location>
        <begin position="198"/>
        <end position="207"/>
    </location>
</feature>
<proteinExistence type="predicted"/>
<evidence type="ECO:0000313" key="2">
    <source>
        <dbReference type="Proteomes" id="UP000813463"/>
    </source>
</evidence>
<feature type="compositionally biased region" description="Basic and acidic residues" evidence="1">
    <location>
        <begin position="281"/>
        <end position="296"/>
    </location>
</feature>
<feature type="region of interest" description="Disordered" evidence="1">
    <location>
        <begin position="1"/>
        <end position="210"/>
    </location>
</feature>
<accession>A0A9R0JFK0</accession>
<dbReference type="GeneID" id="110805696"/>
<feature type="compositionally biased region" description="Low complexity" evidence="1">
    <location>
        <begin position="52"/>
        <end position="72"/>
    </location>
</feature>